<evidence type="ECO:0000313" key="2">
    <source>
        <dbReference type="EMBL" id="KAB5593019.1"/>
    </source>
</evidence>
<dbReference type="EMBL" id="SSOP01000048">
    <property type="protein sequence ID" value="KAB5593019.1"/>
    <property type="molecule type" value="Genomic_DNA"/>
</dbReference>
<feature type="region of interest" description="Disordered" evidence="1">
    <location>
        <begin position="237"/>
        <end position="257"/>
    </location>
</feature>
<gene>
    <name evidence="2" type="ORF">CTheo_3573</name>
</gene>
<organism evidence="2 3">
    <name type="scientific">Ceratobasidium theobromae</name>
    <dbReference type="NCBI Taxonomy" id="1582974"/>
    <lineage>
        <taxon>Eukaryota</taxon>
        <taxon>Fungi</taxon>
        <taxon>Dikarya</taxon>
        <taxon>Basidiomycota</taxon>
        <taxon>Agaricomycotina</taxon>
        <taxon>Agaricomycetes</taxon>
        <taxon>Cantharellales</taxon>
        <taxon>Ceratobasidiaceae</taxon>
        <taxon>Ceratobasidium</taxon>
    </lineage>
</organism>
<sequence>MEHTWHQGLRAGVWIASANSKATELPVHQYRDLDDFTGESWITSVEGQKFEICWSADILGSDPKLQSLDLRATVWLDGIQIAGGVLEAESIAKGEYASISGQLIAADKERPCEFGTLTLTDNDDDQIDTITPDDLNTIRVELQWGRLAILGSPVRVRVPLELDSANPYSFRPKRDLEAVTYIARHASQALLEAQSILTPKLKPQEDRDIIDIDDIKSELDLDIVQRQRRVHNLGTIDISDTKSEPDSSSLSDTGGLDDSDEIIFVKHMVPISMLLKEKLRTSSRAVKEESASDPELDNAANKGDSSIPVRTPPSPKSPSKKAVRITEAESPQQRRESSGKGKAREISVPTGPAASAPALPSPPPSPPTHRIGLRPRPADRCSSGLPVTHIQLGEVSKRLGIVHVQETFECENAVDPVRLLTLSRGTLINDARARGGNALVDEVWEYTVSKRGKAGYVVKVLYTAGAALVEGTTGPQKPVALDIAKTKGINGLMTLTSRH</sequence>
<keyword evidence="3" id="KW-1185">Reference proteome</keyword>
<evidence type="ECO:0000256" key="1">
    <source>
        <dbReference type="SAM" id="MobiDB-lite"/>
    </source>
</evidence>
<feature type="compositionally biased region" description="Basic and acidic residues" evidence="1">
    <location>
        <begin position="324"/>
        <end position="345"/>
    </location>
</feature>
<name>A0A5N5QMZ4_9AGAM</name>
<dbReference type="AlphaFoldDB" id="A0A5N5QMZ4"/>
<dbReference type="Proteomes" id="UP000383932">
    <property type="component" value="Unassembled WGS sequence"/>
</dbReference>
<dbReference type="OrthoDB" id="3261081at2759"/>
<feature type="region of interest" description="Disordered" evidence="1">
    <location>
        <begin position="282"/>
        <end position="378"/>
    </location>
</feature>
<comment type="caution">
    <text evidence="2">The sequence shown here is derived from an EMBL/GenBank/DDBJ whole genome shotgun (WGS) entry which is preliminary data.</text>
</comment>
<proteinExistence type="predicted"/>
<evidence type="ECO:0000313" key="3">
    <source>
        <dbReference type="Proteomes" id="UP000383932"/>
    </source>
</evidence>
<accession>A0A5N5QMZ4</accession>
<protein>
    <submittedName>
        <fullName evidence="2">Uncharacterized protein</fullName>
    </submittedName>
</protein>
<reference evidence="2 3" key="1">
    <citation type="journal article" date="2019" name="Fungal Biol. Biotechnol.">
        <title>Draft genome sequence of fastidious pathogen Ceratobasidium theobromae, which causes vascular-streak dieback in Theobroma cacao.</title>
        <authorList>
            <person name="Ali S.S."/>
            <person name="Asman A."/>
            <person name="Shao J."/>
            <person name="Firmansyah A.P."/>
            <person name="Susilo A.W."/>
            <person name="Rosmana A."/>
            <person name="McMahon P."/>
            <person name="Junaid M."/>
            <person name="Guest D."/>
            <person name="Kheng T.Y."/>
            <person name="Meinhardt L.W."/>
            <person name="Bailey B.A."/>
        </authorList>
    </citation>
    <scope>NUCLEOTIDE SEQUENCE [LARGE SCALE GENOMIC DNA]</scope>
    <source>
        <strain evidence="2 3">CT2</strain>
    </source>
</reference>